<dbReference type="EMBL" id="CP073355">
    <property type="protein sequence ID" value="URA11019.1"/>
    <property type="molecule type" value="Genomic_DNA"/>
</dbReference>
<evidence type="ECO:0000313" key="1">
    <source>
        <dbReference type="EMBL" id="URA11019.1"/>
    </source>
</evidence>
<dbReference type="RefSeq" id="WP_271436150.1">
    <property type="nucleotide sequence ID" value="NZ_CP073355.1"/>
</dbReference>
<dbReference type="SUPFAM" id="SSF49899">
    <property type="entry name" value="Concanavalin A-like lectins/glucanases"/>
    <property type="match status" value="1"/>
</dbReference>
<reference evidence="1" key="2">
    <citation type="submission" date="2022-06" db="EMBL/GenBank/DDBJ databases">
        <title>Thermospira aquatica gen. nov., sp. nov.</title>
        <authorList>
            <person name="Ben Ali Gam Z."/>
            <person name="Labat M."/>
        </authorList>
    </citation>
    <scope>NUCLEOTIDE SEQUENCE</scope>
    <source>
        <strain evidence="1">F1F22</strain>
    </source>
</reference>
<sequence>MVTLATGGMRCGIQYSDILSSRVTNWNHYALVWKSEGFEDGKKARLYLNGHVVPSLWYRDTFESEEIPGFTNAVIQILHNVNSEGGVIIDELKIWNYPKTNFSL</sequence>
<protein>
    <recommendedName>
        <fullName evidence="3">GH16 domain-containing protein</fullName>
    </recommendedName>
</protein>
<name>A0AAX3BG64_9SPIR</name>
<proteinExistence type="predicted"/>
<dbReference type="KEGG" id="taqu:KDW03_04240"/>
<dbReference type="InterPro" id="IPR013320">
    <property type="entry name" value="ConA-like_dom_sf"/>
</dbReference>
<dbReference type="Proteomes" id="UP001056539">
    <property type="component" value="Chromosome"/>
</dbReference>
<evidence type="ECO:0008006" key="3">
    <source>
        <dbReference type="Google" id="ProtNLM"/>
    </source>
</evidence>
<organism evidence="1 2">
    <name type="scientific">Thermospira aquatica</name>
    <dbReference type="NCBI Taxonomy" id="2828656"/>
    <lineage>
        <taxon>Bacteria</taxon>
        <taxon>Pseudomonadati</taxon>
        <taxon>Spirochaetota</taxon>
        <taxon>Spirochaetia</taxon>
        <taxon>Brevinematales</taxon>
        <taxon>Thermospiraceae</taxon>
        <taxon>Thermospira</taxon>
    </lineage>
</organism>
<gene>
    <name evidence="1" type="ORF">KDW03_04240</name>
</gene>
<reference evidence="1" key="1">
    <citation type="submission" date="2021-04" db="EMBL/GenBank/DDBJ databases">
        <authorList>
            <person name="Postec A."/>
        </authorList>
    </citation>
    <scope>NUCLEOTIDE SEQUENCE</scope>
    <source>
        <strain evidence="1">F1F22</strain>
    </source>
</reference>
<keyword evidence="2" id="KW-1185">Reference proteome</keyword>
<accession>A0AAX3BG64</accession>
<dbReference type="Gene3D" id="2.60.120.200">
    <property type="match status" value="1"/>
</dbReference>
<evidence type="ECO:0000313" key="2">
    <source>
        <dbReference type="Proteomes" id="UP001056539"/>
    </source>
</evidence>
<dbReference type="AlphaFoldDB" id="A0AAX3BG64"/>